<comment type="caution">
    <text evidence="2">The sequence shown here is derived from an EMBL/GenBank/DDBJ whole genome shotgun (WGS) entry which is preliminary data.</text>
</comment>
<accession>A0ABP9RBW9</accession>
<evidence type="ECO:0000313" key="3">
    <source>
        <dbReference type="Proteomes" id="UP001500074"/>
    </source>
</evidence>
<sequence length="202" mass="23115">MTIPLLKQLQDDHRDYDGLLCILDRQLAGACKGDMPDFALMRDILHYLTRHAERVHHALEELVFERLAIRHPEIQPTLTLLDEEHRRIRVYGEELYIKFIALSSAGPTAEIDSATTNTIQAYIELYRARMHGEESRWLTSLAETLPASDWLGLLTACDWKCDPLLRPDAAEAFQTLKSHIARNGAGYWMGQDRKADFCPLCP</sequence>
<organism evidence="2 3">
    <name type="scientific">Modicisalibacter zincidurans</name>
    <dbReference type="NCBI Taxonomy" id="1178777"/>
    <lineage>
        <taxon>Bacteria</taxon>
        <taxon>Pseudomonadati</taxon>
        <taxon>Pseudomonadota</taxon>
        <taxon>Gammaproteobacteria</taxon>
        <taxon>Oceanospirillales</taxon>
        <taxon>Halomonadaceae</taxon>
        <taxon>Modicisalibacter</taxon>
    </lineage>
</organism>
<feature type="domain" description="Hemerythrin-like" evidence="1">
    <location>
        <begin position="7"/>
        <end position="138"/>
    </location>
</feature>
<dbReference type="InterPro" id="IPR012312">
    <property type="entry name" value="Hemerythrin-like"/>
</dbReference>
<proteinExistence type="predicted"/>
<evidence type="ECO:0000313" key="2">
    <source>
        <dbReference type="EMBL" id="GAA5174534.1"/>
    </source>
</evidence>
<reference evidence="3" key="1">
    <citation type="journal article" date="2019" name="Int. J. Syst. Evol. Microbiol.">
        <title>The Global Catalogue of Microorganisms (GCM) 10K type strain sequencing project: providing services to taxonomists for standard genome sequencing and annotation.</title>
        <authorList>
            <consortium name="The Broad Institute Genomics Platform"/>
            <consortium name="The Broad Institute Genome Sequencing Center for Infectious Disease"/>
            <person name="Wu L."/>
            <person name="Ma J."/>
        </authorList>
    </citation>
    <scope>NUCLEOTIDE SEQUENCE [LARGE SCALE GENOMIC DNA]</scope>
    <source>
        <strain evidence="3">JCM 18472</strain>
    </source>
</reference>
<dbReference type="RefSeq" id="WP_031383394.1">
    <property type="nucleotide sequence ID" value="NZ_BAABKI010000018.1"/>
</dbReference>
<dbReference type="Proteomes" id="UP001500074">
    <property type="component" value="Unassembled WGS sequence"/>
</dbReference>
<keyword evidence="3" id="KW-1185">Reference proteome</keyword>
<gene>
    <name evidence="2" type="ORF">GCM10023342_15730</name>
</gene>
<evidence type="ECO:0000259" key="1">
    <source>
        <dbReference type="Pfam" id="PF01814"/>
    </source>
</evidence>
<dbReference type="EMBL" id="BAABKI010000018">
    <property type="protein sequence ID" value="GAA5174534.1"/>
    <property type="molecule type" value="Genomic_DNA"/>
</dbReference>
<dbReference type="Gene3D" id="1.20.120.520">
    <property type="entry name" value="nmb1532 protein domain like"/>
    <property type="match status" value="1"/>
</dbReference>
<dbReference type="Pfam" id="PF01814">
    <property type="entry name" value="Hemerythrin"/>
    <property type="match status" value="1"/>
</dbReference>
<protein>
    <recommendedName>
        <fullName evidence="1">Hemerythrin-like domain-containing protein</fullName>
    </recommendedName>
</protein>
<name>A0ABP9RBW9_9GAMM</name>